<name>A0ABS3T766_9BACT</name>
<accession>A0ABS3T766</accession>
<evidence type="ECO:0000313" key="9">
    <source>
        <dbReference type="Proteomes" id="UP000670527"/>
    </source>
</evidence>
<keyword evidence="2" id="KW-0645">Protease</keyword>
<feature type="signal peptide" evidence="5">
    <location>
        <begin position="1"/>
        <end position="19"/>
    </location>
</feature>
<evidence type="ECO:0000259" key="7">
    <source>
        <dbReference type="Pfam" id="PF02897"/>
    </source>
</evidence>
<sequence>MKKSTILFSALAMAAGAQAQQAATPPVALVKPKELKMGSNVRTDNYYWLNERTNPQVISYLDAENAYFDKMMAPVKDLEEKFYQEMKGRIKEQDESVPYRDNGYYYYTRYEKGGEYPIYCRKKGDLKAPEEVLLNANQMGQGKSYFAVGGYEVSDNNQLMAYGVDTVSRRLYTLRFKDLKTGKAYPEAIPNTSGSAVWAADNKTVFYAKKDVTTLLPYQLYRHTLGTDPKQDKLIYEEKDNTFNLGVGRSKSKKYIFLALGSSLSNELRYLDATTPTGEFKTFLPREKDHLYDVEHLGDQFYVRTNWEAPNYRLMATPVSNTAKSAWKDVIPARKDAFIDAFDVFRDYLVVNERKEGLRQLLIMGLKDKKKNYMTFSEPAYTATIGVNPELDTPVLRYNYTSLTTPSSTYDYNMATGKSTLLKQQEVVGSFKKENYVTERTFVKARDGAMVPISIVYKKGFKKDGKAPLLQYAYGSYGFSQDPGFSAARLSLLDRGFAYVLCHIRGGQEMGREWFENGRMLHKKNSFTDFIDCSEYLIQQKYTSPEKLFAMGGSAGGLLMGAVVNMRPDLYKGIIAGVPFVDVVTTMLDESIPLTTGEYDQWGNPNEQQYYDYMLSYSPYDNVKKQAYPNMLVTTGLHDSQVQYFEPAKWVAKLRTMKTDNNMLLLHTDMAAGHGGASGRFKSLHDTARQYAFMMLVLGMRA</sequence>
<dbReference type="Proteomes" id="UP000670527">
    <property type="component" value="Unassembled WGS sequence"/>
</dbReference>
<keyword evidence="5" id="KW-0732">Signal</keyword>
<evidence type="ECO:0000256" key="3">
    <source>
        <dbReference type="ARBA" id="ARBA00022801"/>
    </source>
</evidence>
<dbReference type="Gene3D" id="2.130.10.120">
    <property type="entry name" value="Prolyl oligopeptidase, N-terminal domain"/>
    <property type="match status" value="1"/>
</dbReference>
<protein>
    <submittedName>
        <fullName evidence="8">S9 family peptidase</fullName>
    </submittedName>
</protein>
<dbReference type="InterPro" id="IPR029058">
    <property type="entry name" value="AB_hydrolase_fold"/>
</dbReference>
<feature type="domain" description="Peptidase S9A N-terminal" evidence="7">
    <location>
        <begin position="39"/>
        <end position="425"/>
    </location>
</feature>
<evidence type="ECO:0000256" key="1">
    <source>
        <dbReference type="ARBA" id="ARBA00005228"/>
    </source>
</evidence>
<dbReference type="PANTHER" id="PTHR11757">
    <property type="entry name" value="PROTEASE FAMILY S9A OLIGOPEPTIDASE"/>
    <property type="match status" value="1"/>
</dbReference>
<dbReference type="InterPro" id="IPR001375">
    <property type="entry name" value="Peptidase_S9_cat"/>
</dbReference>
<feature type="domain" description="Peptidase S9 prolyl oligopeptidase catalytic" evidence="6">
    <location>
        <begin position="485"/>
        <end position="699"/>
    </location>
</feature>
<organism evidence="8 9">
    <name type="scientific">Hymenobacter defluvii</name>
    <dbReference type="NCBI Taxonomy" id="2054411"/>
    <lineage>
        <taxon>Bacteria</taxon>
        <taxon>Pseudomonadati</taxon>
        <taxon>Bacteroidota</taxon>
        <taxon>Cytophagia</taxon>
        <taxon>Cytophagales</taxon>
        <taxon>Hymenobacteraceae</taxon>
        <taxon>Hymenobacter</taxon>
    </lineage>
</organism>
<dbReference type="Pfam" id="PF02897">
    <property type="entry name" value="Peptidase_S9_N"/>
    <property type="match status" value="1"/>
</dbReference>
<keyword evidence="4" id="KW-0720">Serine protease</keyword>
<evidence type="ECO:0000313" key="8">
    <source>
        <dbReference type="EMBL" id="MBO3269486.1"/>
    </source>
</evidence>
<dbReference type="InterPro" id="IPR023302">
    <property type="entry name" value="Pept_S9A_N"/>
</dbReference>
<dbReference type="SUPFAM" id="SSF53474">
    <property type="entry name" value="alpha/beta-Hydrolases"/>
    <property type="match status" value="1"/>
</dbReference>
<gene>
    <name evidence="8" type="ORF">J4D97_02405</name>
</gene>
<keyword evidence="3" id="KW-0378">Hydrolase</keyword>
<dbReference type="PANTHER" id="PTHR11757:SF19">
    <property type="entry name" value="PROLYL ENDOPEPTIDASE-LIKE"/>
    <property type="match status" value="1"/>
</dbReference>
<reference evidence="8 9" key="1">
    <citation type="submission" date="2021-03" db="EMBL/GenBank/DDBJ databases">
        <authorList>
            <person name="Kim M.K."/>
        </authorList>
    </citation>
    <scope>NUCLEOTIDE SEQUENCE [LARGE SCALE GENOMIC DNA]</scope>
    <source>
        <strain evidence="8 9">BT507</strain>
    </source>
</reference>
<feature type="chain" id="PRO_5045366233" evidence="5">
    <location>
        <begin position="20"/>
        <end position="702"/>
    </location>
</feature>
<keyword evidence="9" id="KW-1185">Reference proteome</keyword>
<evidence type="ECO:0000259" key="6">
    <source>
        <dbReference type="Pfam" id="PF00326"/>
    </source>
</evidence>
<dbReference type="InterPro" id="IPR002470">
    <property type="entry name" value="Peptidase_S9A"/>
</dbReference>
<evidence type="ECO:0000256" key="4">
    <source>
        <dbReference type="ARBA" id="ARBA00022825"/>
    </source>
</evidence>
<dbReference type="EMBL" id="JAGETX010000001">
    <property type="protein sequence ID" value="MBO3269486.1"/>
    <property type="molecule type" value="Genomic_DNA"/>
</dbReference>
<evidence type="ECO:0000256" key="5">
    <source>
        <dbReference type="SAM" id="SignalP"/>
    </source>
</evidence>
<comment type="caution">
    <text evidence="8">The sequence shown here is derived from an EMBL/GenBank/DDBJ whole genome shotgun (WGS) entry which is preliminary data.</text>
</comment>
<dbReference type="PRINTS" id="PR00862">
    <property type="entry name" value="PROLIGOPTASE"/>
</dbReference>
<dbReference type="SUPFAM" id="SSF50993">
    <property type="entry name" value="Peptidase/esterase 'gauge' domain"/>
    <property type="match status" value="1"/>
</dbReference>
<comment type="similarity">
    <text evidence="1">Belongs to the peptidase S9A family.</text>
</comment>
<dbReference type="Gene3D" id="3.40.50.1820">
    <property type="entry name" value="alpha/beta hydrolase"/>
    <property type="match status" value="1"/>
</dbReference>
<dbReference type="InterPro" id="IPR051543">
    <property type="entry name" value="Serine_Peptidase_S9A"/>
</dbReference>
<proteinExistence type="inferred from homology"/>
<dbReference type="RefSeq" id="WP_208306211.1">
    <property type="nucleotide sequence ID" value="NZ_JAGETX010000001.1"/>
</dbReference>
<dbReference type="Pfam" id="PF00326">
    <property type="entry name" value="Peptidase_S9"/>
    <property type="match status" value="1"/>
</dbReference>
<evidence type="ECO:0000256" key="2">
    <source>
        <dbReference type="ARBA" id="ARBA00022670"/>
    </source>
</evidence>